<evidence type="ECO:0000313" key="2">
    <source>
        <dbReference type="EMBL" id="KAF2652019.1"/>
    </source>
</evidence>
<keyword evidence="1" id="KW-0812">Transmembrane</keyword>
<keyword evidence="1" id="KW-1133">Transmembrane helix</keyword>
<dbReference type="Proteomes" id="UP000799324">
    <property type="component" value="Unassembled WGS sequence"/>
</dbReference>
<keyword evidence="1" id="KW-0472">Membrane</keyword>
<keyword evidence="3" id="KW-1185">Reference proteome</keyword>
<feature type="transmembrane region" description="Helical" evidence="1">
    <location>
        <begin position="6"/>
        <end position="25"/>
    </location>
</feature>
<name>A0A6A6SWE9_9PLEO</name>
<reference evidence="2" key="1">
    <citation type="journal article" date="2020" name="Stud. Mycol.">
        <title>101 Dothideomycetes genomes: a test case for predicting lifestyles and emergence of pathogens.</title>
        <authorList>
            <person name="Haridas S."/>
            <person name="Albert R."/>
            <person name="Binder M."/>
            <person name="Bloem J."/>
            <person name="Labutti K."/>
            <person name="Salamov A."/>
            <person name="Andreopoulos B."/>
            <person name="Baker S."/>
            <person name="Barry K."/>
            <person name="Bills G."/>
            <person name="Bluhm B."/>
            <person name="Cannon C."/>
            <person name="Castanera R."/>
            <person name="Culley D."/>
            <person name="Daum C."/>
            <person name="Ezra D."/>
            <person name="Gonzalez J."/>
            <person name="Henrissat B."/>
            <person name="Kuo A."/>
            <person name="Liang C."/>
            <person name="Lipzen A."/>
            <person name="Lutzoni F."/>
            <person name="Magnuson J."/>
            <person name="Mondo S."/>
            <person name="Nolan M."/>
            <person name="Ohm R."/>
            <person name="Pangilinan J."/>
            <person name="Park H.-J."/>
            <person name="Ramirez L."/>
            <person name="Alfaro M."/>
            <person name="Sun H."/>
            <person name="Tritt A."/>
            <person name="Yoshinaga Y."/>
            <person name="Zwiers L.-H."/>
            <person name="Turgeon B."/>
            <person name="Goodwin S."/>
            <person name="Spatafora J."/>
            <person name="Crous P."/>
            <person name="Grigoriev I."/>
        </authorList>
    </citation>
    <scope>NUCLEOTIDE SEQUENCE</scope>
    <source>
        <strain evidence="2">CBS 122681</strain>
    </source>
</reference>
<dbReference type="AlphaFoldDB" id="A0A6A6SWE9"/>
<evidence type="ECO:0000256" key="1">
    <source>
        <dbReference type="SAM" id="Phobius"/>
    </source>
</evidence>
<sequence>MSSSYVFHYNLIFLIAFSFLKFPFLKLTNKRSFELSYLYRRIRNIYINATIGEYCTRTTFYNENEGNENSLRYVEPRRLPCGPFSYESSYLRVLIV</sequence>
<dbReference type="EMBL" id="MU004412">
    <property type="protein sequence ID" value="KAF2652019.1"/>
    <property type="molecule type" value="Genomic_DNA"/>
</dbReference>
<protein>
    <submittedName>
        <fullName evidence="2">Uncharacterized protein</fullName>
    </submittedName>
</protein>
<evidence type="ECO:0000313" key="3">
    <source>
        <dbReference type="Proteomes" id="UP000799324"/>
    </source>
</evidence>
<gene>
    <name evidence="2" type="ORF">K491DRAFT_72527</name>
</gene>
<accession>A0A6A6SWE9</accession>
<organism evidence="2 3">
    <name type="scientific">Lophiostoma macrostomum CBS 122681</name>
    <dbReference type="NCBI Taxonomy" id="1314788"/>
    <lineage>
        <taxon>Eukaryota</taxon>
        <taxon>Fungi</taxon>
        <taxon>Dikarya</taxon>
        <taxon>Ascomycota</taxon>
        <taxon>Pezizomycotina</taxon>
        <taxon>Dothideomycetes</taxon>
        <taxon>Pleosporomycetidae</taxon>
        <taxon>Pleosporales</taxon>
        <taxon>Lophiostomataceae</taxon>
        <taxon>Lophiostoma</taxon>
    </lineage>
</organism>
<proteinExistence type="predicted"/>